<feature type="compositionally biased region" description="Low complexity" evidence="1">
    <location>
        <begin position="227"/>
        <end position="241"/>
    </location>
</feature>
<dbReference type="AlphaFoldDB" id="A0A6C2YIF5"/>
<evidence type="ECO:0000259" key="2">
    <source>
        <dbReference type="Pfam" id="PF10056"/>
    </source>
</evidence>
<dbReference type="InParanoid" id="A0A6C2YIF5"/>
<accession>A0A6C2YIF5</accession>
<feature type="domain" description="DUF2293" evidence="2">
    <location>
        <begin position="121"/>
        <end position="207"/>
    </location>
</feature>
<evidence type="ECO:0000256" key="1">
    <source>
        <dbReference type="SAM" id="MobiDB-lite"/>
    </source>
</evidence>
<dbReference type="Pfam" id="PF10056">
    <property type="entry name" value="DUF2293"/>
    <property type="match status" value="1"/>
</dbReference>
<gene>
    <name evidence="3" type="ORF">GMBLW1_26420</name>
</gene>
<feature type="region of interest" description="Disordered" evidence="1">
    <location>
        <begin position="227"/>
        <end position="254"/>
    </location>
</feature>
<feature type="region of interest" description="Disordered" evidence="1">
    <location>
        <begin position="1"/>
        <end position="20"/>
    </location>
</feature>
<evidence type="ECO:0000313" key="4">
    <source>
        <dbReference type="Proteomes" id="UP000464378"/>
    </source>
</evidence>
<sequence>MPDQTRIVRPGPSERTVRTEQGEVLTVPEGWSLLEPGDPGLTRRVKADGPSWTVQEKRGRKIFTRGVWAPTETIETIRQDLQDERATPQYARKRAADVARREREQQEYVGEFRETVLAFLAFHPQYAEVAGRLADAVTAHATPVGSGTVARTERIPVEERAEAAVIAWMRHQTTAYDRMSIPRVKGMRRDVRRMLAQRSKTLLESYRRGLLVDPMLCPLQRALAKGNSAAASGSANSANAAQPTAERPPIAESA</sequence>
<keyword evidence="4" id="KW-1185">Reference proteome</keyword>
<proteinExistence type="predicted"/>
<name>A0A6C2YIF5_9BACT</name>
<organism evidence="3">
    <name type="scientific">Tuwongella immobilis</name>
    <dbReference type="NCBI Taxonomy" id="692036"/>
    <lineage>
        <taxon>Bacteria</taxon>
        <taxon>Pseudomonadati</taxon>
        <taxon>Planctomycetota</taxon>
        <taxon>Planctomycetia</taxon>
        <taxon>Gemmatales</taxon>
        <taxon>Gemmataceae</taxon>
        <taxon>Tuwongella</taxon>
    </lineage>
</organism>
<dbReference type="InterPro" id="IPR018744">
    <property type="entry name" value="DUF2293"/>
</dbReference>
<reference evidence="3" key="1">
    <citation type="submission" date="2019-04" db="EMBL/GenBank/DDBJ databases">
        <authorList>
            <consortium name="Science for Life Laboratories"/>
        </authorList>
    </citation>
    <scope>NUCLEOTIDE SEQUENCE</scope>
    <source>
        <strain evidence="3">MBLW1</strain>
    </source>
</reference>
<evidence type="ECO:0000313" key="3">
    <source>
        <dbReference type="EMBL" id="VIP01318.1"/>
    </source>
</evidence>
<dbReference type="KEGG" id="tim:GMBLW1_26420"/>
<dbReference type="RefSeq" id="WP_162661157.1">
    <property type="nucleotide sequence ID" value="NZ_LR593887.1"/>
</dbReference>
<dbReference type="Proteomes" id="UP000464378">
    <property type="component" value="Chromosome"/>
</dbReference>
<protein>
    <recommendedName>
        <fullName evidence="2">DUF2293 domain-containing protein</fullName>
    </recommendedName>
</protein>
<dbReference type="EMBL" id="LR593887">
    <property type="protein sequence ID" value="VTR98062.1"/>
    <property type="molecule type" value="Genomic_DNA"/>
</dbReference>
<dbReference type="EMBL" id="LR586016">
    <property type="protein sequence ID" value="VIP01318.1"/>
    <property type="molecule type" value="Genomic_DNA"/>
</dbReference>